<dbReference type="PANTHER" id="PTHR46932:SF12">
    <property type="entry name" value="HEAVY METAL-ASSOCIATED ISOPRENYLATED PLANT PROTEIN 47"/>
    <property type="match status" value="1"/>
</dbReference>
<reference evidence="1" key="1">
    <citation type="submission" date="2023-02" db="EMBL/GenBank/DDBJ databases">
        <title>Genome of toxic invasive species Heracleum sosnowskyi carries increased number of genes despite the absence of recent whole-genome duplications.</title>
        <authorList>
            <person name="Schelkunov M."/>
            <person name="Shtratnikova V."/>
            <person name="Makarenko M."/>
            <person name="Klepikova A."/>
            <person name="Omelchenko D."/>
            <person name="Novikova G."/>
            <person name="Obukhova E."/>
            <person name="Bogdanov V."/>
            <person name="Penin A."/>
            <person name="Logacheva M."/>
        </authorList>
    </citation>
    <scope>NUCLEOTIDE SEQUENCE</scope>
    <source>
        <strain evidence="1">Hsosn_3</strain>
        <tissue evidence="1">Leaf</tissue>
    </source>
</reference>
<dbReference type="EMBL" id="JAUIZM010000002">
    <property type="protein sequence ID" value="KAK1399181.1"/>
    <property type="molecule type" value="Genomic_DNA"/>
</dbReference>
<evidence type="ECO:0000313" key="2">
    <source>
        <dbReference type="Proteomes" id="UP001237642"/>
    </source>
</evidence>
<dbReference type="Gene3D" id="3.30.70.100">
    <property type="match status" value="1"/>
</dbReference>
<dbReference type="PANTHER" id="PTHR46932">
    <property type="entry name" value="HEAVY METAL-ASSOCIATED ISOPRENYLATED PLANT PROTEIN 47"/>
    <property type="match status" value="1"/>
</dbReference>
<evidence type="ECO:0008006" key="3">
    <source>
        <dbReference type="Google" id="ProtNLM"/>
    </source>
</evidence>
<organism evidence="1 2">
    <name type="scientific">Heracleum sosnowskyi</name>
    <dbReference type="NCBI Taxonomy" id="360622"/>
    <lineage>
        <taxon>Eukaryota</taxon>
        <taxon>Viridiplantae</taxon>
        <taxon>Streptophyta</taxon>
        <taxon>Embryophyta</taxon>
        <taxon>Tracheophyta</taxon>
        <taxon>Spermatophyta</taxon>
        <taxon>Magnoliopsida</taxon>
        <taxon>eudicotyledons</taxon>
        <taxon>Gunneridae</taxon>
        <taxon>Pentapetalae</taxon>
        <taxon>asterids</taxon>
        <taxon>campanulids</taxon>
        <taxon>Apiales</taxon>
        <taxon>Apiaceae</taxon>
        <taxon>Apioideae</taxon>
        <taxon>apioid superclade</taxon>
        <taxon>Tordylieae</taxon>
        <taxon>Tordyliinae</taxon>
        <taxon>Heracleum</taxon>
    </lineage>
</organism>
<keyword evidence="2" id="KW-1185">Reference proteome</keyword>
<reference evidence="1" key="2">
    <citation type="submission" date="2023-05" db="EMBL/GenBank/DDBJ databases">
        <authorList>
            <person name="Schelkunov M.I."/>
        </authorList>
    </citation>
    <scope>NUCLEOTIDE SEQUENCE</scope>
    <source>
        <strain evidence="1">Hsosn_3</strain>
        <tissue evidence="1">Leaf</tissue>
    </source>
</reference>
<dbReference type="InterPro" id="IPR042885">
    <property type="entry name" value="HIPP47/16"/>
</dbReference>
<sequence length="156" mass="17848">MVQQMIEMMVAIHGEKDRAKALTTAAGMTGVISVTMGGQDKNILTVIGNEVDIVGLTRSLKKKLGNATMVCVIPLSDSRFDREQAAASMRYECDQPNHYGNYNYDQRNYYDNYNYSRPEYRYYNRPVPQYTYPPPSRDQYYYLCEEPAGDSSCSIM</sequence>
<dbReference type="AlphaFoldDB" id="A0AAD8N7Z5"/>
<evidence type="ECO:0000313" key="1">
    <source>
        <dbReference type="EMBL" id="KAK1399181.1"/>
    </source>
</evidence>
<gene>
    <name evidence="1" type="ORF">POM88_009044</name>
</gene>
<name>A0AAD8N7Z5_9APIA</name>
<protein>
    <recommendedName>
        <fullName evidence="3">HMA domain-containing protein</fullName>
    </recommendedName>
</protein>
<proteinExistence type="predicted"/>
<accession>A0AAD8N7Z5</accession>
<comment type="caution">
    <text evidence="1">The sequence shown here is derived from an EMBL/GenBank/DDBJ whole genome shotgun (WGS) entry which is preliminary data.</text>
</comment>
<dbReference type="Proteomes" id="UP001237642">
    <property type="component" value="Unassembled WGS sequence"/>
</dbReference>